<feature type="domain" description="UvrD-like helicase C-terminal" evidence="10">
    <location>
        <begin position="1"/>
        <end position="170"/>
    </location>
</feature>
<accession>A0ABS7CL34</accession>
<dbReference type="SUPFAM" id="SSF52540">
    <property type="entry name" value="P-loop containing nucleoside triphosphate hydrolases"/>
    <property type="match status" value="1"/>
</dbReference>
<gene>
    <name evidence="11" type="ORF">K0U00_47105</name>
</gene>
<keyword evidence="6" id="KW-0269">Exonuclease</keyword>
<evidence type="ECO:0000256" key="3">
    <source>
        <dbReference type="ARBA" id="ARBA00022763"/>
    </source>
</evidence>
<protein>
    <submittedName>
        <fullName evidence="11">Exodeoxyribonuclease V subunit gamma</fullName>
        <ecNumber evidence="11">3.1.11.5</ecNumber>
    </submittedName>
</protein>
<dbReference type="PANTHER" id="PTHR30591">
    <property type="entry name" value="RECBCD ENZYME SUBUNIT RECC"/>
    <property type="match status" value="1"/>
</dbReference>
<proteinExistence type="predicted"/>
<evidence type="ECO:0000256" key="6">
    <source>
        <dbReference type="ARBA" id="ARBA00022839"/>
    </source>
</evidence>
<evidence type="ECO:0000313" key="12">
    <source>
        <dbReference type="Proteomes" id="UP001519887"/>
    </source>
</evidence>
<keyword evidence="7" id="KW-0067">ATP-binding</keyword>
<keyword evidence="9" id="KW-0234">DNA repair</keyword>
<dbReference type="Gene3D" id="3.40.50.300">
    <property type="entry name" value="P-loop containing nucleotide triphosphate hydrolases"/>
    <property type="match status" value="1"/>
</dbReference>
<feature type="non-terminal residue" evidence="11">
    <location>
        <position position="170"/>
    </location>
</feature>
<keyword evidence="2" id="KW-0547">Nucleotide-binding</keyword>
<dbReference type="Proteomes" id="UP001519887">
    <property type="component" value="Unassembled WGS sequence"/>
</dbReference>
<reference evidence="11 12" key="1">
    <citation type="submission" date="2021-07" db="EMBL/GenBank/DDBJ databases">
        <title>Paenibacillus radiodurans sp. nov., isolated from the southeastern edge of Tengger Desert.</title>
        <authorList>
            <person name="Zhang G."/>
        </authorList>
    </citation>
    <scope>NUCLEOTIDE SEQUENCE [LARGE SCALE GENOMIC DNA]</scope>
    <source>
        <strain evidence="11 12">CCM 7311</strain>
    </source>
</reference>
<evidence type="ECO:0000256" key="4">
    <source>
        <dbReference type="ARBA" id="ARBA00022801"/>
    </source>
</evidence>
<feature type="non-terminal residue" evidence="11">
    <location>
        <position position="1"/>
    </location>
</feature>
<organism evidence="11 12">
    <name type="scientific">Paenibacillus sepulcri</name>
    <dbReference type="NCBI Taxonomy" id="359917"/>
    <lineage>
        <taxon>Bacteria</taxon>
        <taxon>Bacillati</taxon>
        <taxon>Bacillota</taxon>
        <taxon>Bacilli</taxon>
        <taxon>Bacillales</taxon>
        <taxon>Paenibacillaceae</taxon>
        <taxon>Paenibacillus</taxon>
    </lineage>
</organism>
<comment type="caution">
    <text evidence="11">The sequence shown here is derived from an EMBL/GenBank/DDBJ whole genome shotgun (WGS) entry which is preliminary data.</text>
</comment>
<evidence type="ECO:0000256" key="9">
    <source>
        <dbReference type="ARBA" id="ARBA00023204"/>
    </source>
</evidence>
<evidence type="ECO:0000256" key="7">
    <source>
        <dbReference type="ARBA" id="ARBA00022840"/>
    </source>
</evidence>
<dbReference type="EMBL" id="JAHZIK010003141">
    <property type="protein sequence ID" value="MBW7461650.1"/>
    <property type="molecule type" value="Genomic_DNA"/>
</dbReference>
<keyword evidence="3" id="KW-0227">DNA damage</keyword>
<dbReference type="GO" id="GO:0008854">
    <property type="term" value="F:exodeoxyribonuclease V activity"/>
    <property type="evidence" value="ECO:0007669"/>
    <property type="project" value="UniProtKB-EC"/>
</dbReference>
<dbReference type="InterPro" id="IPR014017">
    <property type="entry name" value="DNA_helicase_UvrD-like_C"/>
</dbReference>
<keyword evidence="12" id="KW-1185">Reference proteome</keyword>
<evidence type="ECO:0000259" key="10">
    <source>
        <dbReference type="PROSITE" id="PS51217"/>
    </source>
</evidence>
<keyword evidence="5" id="KW-0347">Helicase</keyword>
<keyword evidence="4 11" id="KW-0378">Hydrolase</keyword>
<name>A0ABS7CL34_9BACL</name>
<keyword evidence="1" id="KW-0540">Nuclease</keyword>
<dbReference type="EC" id="3.1.11.5" evidence="11"/>
<evidence type="ECO:0000256" key="8">
    <source>
        <dbReference type="ARBA" id="ARBA00023125"/>
    </source>
</evidence>
<sequence>QEQLDGGGLTLHSAVHRRAEVEAVARDIVRKTQDEGLRYRDLAVMVRNAPDYNDYITAVFADYGIPYFLDQKDAALHHPLVEFIRSALEIAAHGWRYEAVFRCIKTELLMPDDGRLTRESFDILENYALAAGIDGNRWLTRSQWKPLMRDTLDGDPAEAREPDIRLLEAV</sequence>
<keyword evidence="8" id="KW-0238">DNA-binding</keyword>
<evidence type="ECO:0000256" key="2">
    <source>
        <dbReference type="ARBA" id="ARBA00022741"/>
    </source>
</evidence>
<evidence type="ECO:0000313" key="11">
    <source>
        <dbReference type="EMBL" id="MBW7461650.1"/>
    </source>
</evidence>
<dbReference type="InterPro" id="IPR027417">
    <property type="entry name" value="P-loop_NTPase"/>
</dbReference>
<evidence type="ECO:0000256" key="5">
    <source>
        <dbReference type="ARBA" id="ARBA00022806"/>
    </source>
</evidence>
<evidence type="ECO:0000256" key="1">
    <source>
        <dbReference type="ARBA" id="ARBA00022722"/>
    </source>
</evidence>
<dbReference type="PROSITE" id="PS51217">
    <property type="entry name" value="UVRD_HELICASE_CTER"/>
    <property type="match status" value="1"/>
</dbReference>
<dbReference type="PANTHER" id="PTHR30591:SF1">
    <property type="entry name" value="RECBCD ENZYME SUBUNIT RECC"/>
    <property type="match status" value="1"/>
</dbReference>